<dbReference type="KEGG" id="vg:40236208"/>
<sequence length="129" mass="14820">MPNFPDERKVDVYRNLNKGGFSLRSRETEDYGTVWDVRNAVIVRDARFVVNAGRERVRETGRKNVHAYVRGVTDPTEPVPTADTLRARGYREVTYNPYEHDNFVFADDQTPIHDARMVVLTDGTAFVES</sequence>
<dbReference type="EMBL" id="MF580956">
    <property type="protein sequence ID" value="AUO78990.1"/>
    <property type="molecule type" value="Genomic_DNA"/>
</dbReference>
<evidence type="ECO:0000313" key="1">
    <source>
        <dbReference type="EMBL" id="AUO78990.1"/>
    </source>
</evidence>
<proteinExistence type="predicted"/>
<dbReference type="RefSeq" id="YP_009639416.1">
    <property type="nucleotide sequence ID" value="NC_042349.1"/>
</dbReference>
<organism evidence="1 2">
    <name type="scientific">Salinibacter phage M8CC-19</name>
    <dbReference type="NCBI Taxonomy" id="2681613"/>
    <lineage>
        <taxon>Viruses</taxon>
        <taxon>Duplodnaviria</taxon>
        <taxon>Heunggongvirae</taxon>
        <taxon>Uroviricota</taxon>
        <taxon>Caudoviricetes</taxon>
        <taxon>Kryptosalinivirus</taxon>
        <taxon>Kryptosalinivirus M8CC19</taxon>
    </lineage>
</organism>
<name>A0A2I6UG96_9CAUD</name>
<keyword evidence="2" id="KW-1185">Reference proteome</keyword>
<dbReference type="Pfam" id="PF25735">
    <property type="entry name" value="Phage_L5_gp82"/>
    <property type="match status" value="1"/>
</dbReference>
<dbReference type="Proteomes" id="UP000241693">
    <property type="component" value="Segment"/>
</dbReference>
<dbReference type="GeneID" id="40236208"/>
<accession>A0A2I6UG96</accession>
<reference evidence="1 2" key="1">
    <citation type="submission" date="2017-07" db="EMBL/GenBank/DDBJ databases">
        <title>Characterization of ecologically diverse viruses infecting co-occurring strains of cosmopolitan hyperhalophilic Bacteroidetes.</title>
        <authorList>
            <person name="Villamor J."/>
            <person name="Ramos-Barbero M.D."/>
            <person name="Gonzalez-Torres P."/>
            <person name="Gabaldon T."/>
            <person name="Rollesso-Mora R."/>
            <person name="Meseguer I."/>
            <person name="Martinez-Garcia M."/>
            <person name="Santos F."/>
            <person name="Anton J."/>
        </authorList>
    </citation>
    <scope>NUCLEOTIDE SEQUENCE [LARGE SCALE GENOMIC DNA]</scope>
</reference>
<dbReference type="InterPro" id="IPR058002">
    <property type="entry name" value="Gp82"/>
</dbReference>
<protein>
    <submittedName>
        <fullName evidence="1">Uncharacterized protein</fullName>
    </submittedName>
</protein>
<evidence type="ECO:0000313" key="2">
    <source>
        <dbReference type="Proteomes" id="UP000241693"/>
    </source>
</evidence>